<feature type="signal peptide" evidence="1">
    <location>
        <begin position="1"/>
        <end position="24"/>
    </location>
</feature>
<name>A0ABD3K7X0_EUCGL</name>
<proteinExistence type="predicted"/>
<reference evidence="2 3" key="1">
    <citation type="submission" date="2024-11" db="EMBL/GenBank/DDBJ databases">
        <title>Chromosome-level genome assembly of Eucalyptus globulus Labill. provides insights into its genome evolution.</title>
        <authorList>
            <person name="Li X."/>
        </authorList>
    </citation>
    <scope>NUCLEOTIDE SEQUENCE [LARGE SCALE GENOMIC DNA]</scope>
    <source>
        <strain evidence="2">CL2024</strain>
        <tissue evidence="2">Fresh tender leaves</tissue>
    </source>
</reference>
<organism evidence="2 3">
    <name type="scientific">Eucalyptus globulus</name>
    <name type="common">Tasmanian blue gum</name>
    <dbReference type="NCBI Taxonomy" id="34317"/>
    <lineage>
        <taxon>Eukaryota</taxon>
        <taxon>Viridiplantae</taxon>
        <taxon>Streptophyta</taxon>
        <taxon>Embryophyta</taxon>
        <taxon>Tracheophyta</taxon>
        <taxon>Spermatophyta</taxon>
        <taxon>Magnoliopsida</taxon>
        <taxon>eudicotyledons</taxon>
        <taxon>Gunneridae</taxon>
        <taxon>Pentapetalae</taxon>
        <taxon>rosids</taxon>
        <taxon>malvids</taxon>
        <taxon>Myrtales</taxon>
        <taxon>Myrtaceae</taxon>
        <taxon>Myrtoideae</taxon>
        <taxon>Eucalypteae</taxon>
        <taxon>Eucalyptus</taxon>
    </lineage>
</organism>
<dbReference type="Proteomes" id="UP001634007">
    <property type="component" value="Unassembled WGS sequence"/>
</dbReference>
<gene>
    <name evidence="2" type="ORF">ACJRO7_025115</name>
</gene>
<keyword evidence="3" id="KW-1185">Reference proteome</keyword>
<dbReference type="AlphaFoldDB" id="A0ABD3K7X0"/>
<protein>
    <submittedName>
        <fullName evidence="2">Uncharacterized protein</fullName>
    </submittedName>
</protein>
<dbReference type="EMBL" id="JBJKBG010000006">
    <property type="protein sequence ID" value="KAL3736111.1"/>
    <property type="molecule type" value="Genomic_DNA"/>
</dbReference>
<keyword evidence="1" id="KW-0732">Signal</keyword>
<evidence type="ECO:0000313" key="2">
    <source>
        <dbReference type="EMBL" id="KAL3736111.1"/>
    </source>
</evidence>
<feature type="chain" id="PRO_5044746700" evidence="1">
    <location>
        <begin position="25"/>
        <end position="68"/>
    </location>
</feature>
<evidence type="ECO:0000313" key="3">
    <source>
        <dbReference type="Proteomes" id="UP001634007"/>
    </source>
</evidence>
<accession>A0ABD3K7X0</accession>
<evidence type="ECO:0000256" key="1">
    <source>
        <dbReference type="SAM" id="SignalP"/>
    </source>
</evidence>
<sequence length="68" mass="7697">MAHLIKAQILLLLLVTLLVVSSEAWYPLMLSTTKKKIDGQEIWFKLSYSVFNSSDIVLHFTKQLSSGT</sequence>
<comment type="caution">
    <text evidence="2">The sequence shown here is derived from an EMBL/GenBank/DDBJ whole genome shotgun (WGS) entry which is preliminary data.</text>
</comment>